<keyword evidence="2" id="KW-0460">Magnesium</keyword>
<comment type="caution">
    <text evidence="3">The sequence shown here is derived from an EMBL/GenBank/DDBJ whole genome shotgun (WGS) entry which is preliminary data.</text>
</comment>
<dbReference type="AlphaFoldDB" id="A0A927HC24"/>
<dbReference type="SUPFAM" id="SSF56784">
    <property type="entry name" value="HAD-like"/>
    <property type="match status" value="1"/>
</dbReference>
<accession>A0A927HC24</accession>
<keyword evidence="4" id="KW-1185">Reference proteome</keyword>
<dbReference type="InterPro" id="IPR023214">
    <property type="entry name" value="HAD_sf"/>
</dbReference>
<evidence type="ECO:0000313" key="3">
    <source>
        <dbReference type="EMBL" id="MBD3109192.1"/>
    </source>
</evidence>
<dbReference type="Gene3D" id="1.10.150.240">
    <property type="entry name" value="Putative phosphatase, domain 2"/>
    <property type="match status" value="1"/>
</dbReference>
<dbReference type="FunFam" id="3.40.50.1000:FF:000022">
    <property type="entry name" value="Phosphoglycolate phosphatase"/>
    <property type="match status" value="1"/>
</dbReference>
<evidence type="ECO:0000256" key="2">
    <source>
        <dbReference type="ARBA" id="ARBA00022842"/>
    </source>
</evidence>
<dbReference type="GO" id="GO:0004713">
    <property type="term" value="F:protein tyrosine kinase activity"/>
    <property type="evidence" value="ECO:0007669"/>
    <property type="project" value="TreeGrafter"/>
</dbReference>
<dbReference type="EMBL" id="JACXSI010000029">
    <property type="protein sequence ID" value="MBD3109192.1"/>
    <property type="molecule type" value="Genomic_DNA"/>
</dbReference>
<dbReference type="InterPro" id="IPR036412">
    <property type="entry name" value="HAD-like_sf"/>
</dbReference>
<sequence>MGNYKIILFDLDGTLSDPKEGITKSVQYALRKFGVDEPDLDKLECFIGPPLKVSFSDYYHFDEEKAEKAIGFYRERFTEKGMFENVLYEEIPLLLTSLKEQGYILVVATSKPTVYAEEILKHFQIDRFFEKIVGSNLDGTRSAKAEIIQYIINHYSGQRLSDFIMIGDRKHDIIGANQCGIDSVGVTYGYGSLNELQSFQPTYIAKSVKQLQSILIK</sequence>
<evidence type="ECO:0000256" key="1">
    <source>
        <dbReference type="ARBA" id="ARBA00022801"/>
    </source>
</evidence>
<dbReference type="CDD" id="cd04302">
    <property type="entry name" value="HAD_5NT"/>
    <property type="match status" value="1"/>
</dbReference>
<gene>
    <name evidence="3" type="ORF">IEO70_12620</name>
</gene>
<reference evidence="3" key="1">
    <citation type="submission" date="2020-09" db="EMBL/GenBank/DDBJ databases">
        <title>Bacillus faecalis sp. nov., a moderately halophilic bacterium isolated from cow faeces.</title>
        <authorList>
            <person name="Jiang L."/>
            <person name="Lee J."/>
        </authorList>
    </citation>
    <scope>NUCLEOTIDE SEQUENCE</scope>
    <source>
        <strain evidence="3">AGMB 02131</strain>
    </source>
</reference>
<dbReference type="Gene3D" id="3.40.50.1000">
    <property type="entry name" value="HAD superfamily/HAD-like"/>
    <property type="match status" value="1"/>
</dbReference>
<dbReference type="InterPro" id="IPR041492">
    <property type="entry name" value="HAD_2"/>
</dbReference>
<dbReference type="RefSeq" id="WP_190998728.1">
    <property type="nucleotide sequence ID" value="NZ_JACXSI010000029.1"/>
</dbReference>
<dbReference type="InterPro" id="IPR050155">
    <property type="entry name" value="HAD-like_hydrolase_sf"/>
</dbReference>
<protein>
    <submittedName>
        <fullName evidence="3">HAD family hydrolase</fullName>
    </submittedName>
</protein>
<keyword evidence="1 3" id="KW-0378">Hydrolase</keyword>
<dbReference type="PANTHER" id="PTHR43434:SF20">
    <property type="entry name" value="5'-NUCLEOTIDASE"/>
    <property type="match status" value="1"/>
</dbReference>
<dbReference type="Proteomes" id="UP000602076">
    <property type="component" value="Unassembled WGS sequence"/>
</dbReference>
<dbReference type="PANTHER" id="PTHR43434">
    <property type="entry name" value="PHOSPHOGLYCOLATE PHOSPHATASE"/>
    <property type="match status" value="1"/>
</dbReference>
<dbReference type="Pfam" id="PF13419">
    <property type="entry name" value="HAD_2"/>
    <property type="match status" value="1"/>
</dbReference>
<dbReference type="InterPro" id="IPR023198">
    <property type="entry name" value="PGP-like_dom2"/>
</dbReference>
<dbReference type="GO" id="GO:0016787">
    <property type="term" value="F:hydrolase activity"/>
    <property type="evidence" value="ECO:0007669"/>
    <property type="project" value="UniProtKB-KW"/>
</dbReference>
<organism evidence="3 4">
    <name type="scientific">Peribacillus faecalis</name>
    <dbReference type="NCBI Taxonomy" id="2772559"/>
    <lineage>
        <taxon>Bacteria</taxon>
        <taxon>Bacillati</taxon>
        <taxon>Bacillota</taxon>
        <taxon>Bacilli</taxon>
        <taxon>Bacillales</taxon>
        <taxon>Bacillaceae</taxon>
        <taxon>Peribacillus</taxon>
    </lineage>
</organism>
<dbReference type="GO" id="GO:0005829">
    <property type="term" value="C:cytosol"/>
    <property type="evidence" value="ECO:0007669"/>
    <property type="project" value="TreeGrafter"/>
</dbReference>
<name>A0A927HC24_9BACI</name>
<evidence type="ECO:0000313" key="4">
    <source>
        <dbReference type="Proteomes" id="UP000602076"/>
    </source>
</evidence>
<proteinExistence type="predicted"/>